<feature type="chain" id="PRO_5019009415" description="WAP domain-containing protein" evidence="3">
    <location>
        <begin position="19"/>
        <end position="287"/>
    </location>
</feature>
<organism evidence="5 6">
    <name type="scientific">Elysia chlorotica</name>
    <name type="common">Eastern emerald elysia</name>
    <name type="synonym">Sea slug</name>
    <dbReference type="NCBI Taxonomy" id="188477"/>
    <lineage>
        <taxon>Eukaryota</taxon>
        <taxon>Metazoa</taxon>
        <taxon>Spiralia</taxon>
        <taxon>Lophotrochozoa</taxon>
        <taxon>Mollusca</taxon>
        <taxon>Gastropoda</taxon>
        <taxon>Heterobranchia</taxon>
        <taxon>Euthyneura</taxon>
        <taxon>Panpulmonata</taxon>
        <taxon>Sacoglossa</taxon>
        <taxon>Placobranchoidea</taxon>
        <taxon>Plakobranchidae</taxon>
        <taxon>Elysia</taxon>
    </lineage>
</organism>
<dbReference type="InterPro" id="IPR036645">
    <property type="entry name" value="Elafin-like_sf"/>
</dbReference>
<gene>
    <name evidence="5" type="ORF">EGW08_020482</name>
</gene>
<evidence type="ECO:0000256" key="2">
    <source>
        <dbReference type="ARBA" id="ARBA00022900"/>
    </source>
</evidence>
<accession>A0A433SRJ2</accession>
<feature type="domain" description="WAP" evidence="4">
    <location>
        <begin position="118"/>
        <end position="165"/>
    </location>
</feature>
<dbReference type="Pfam" id="PF00095">
    <property type="entry name" value="WAP"/>
    <property type="match status" value="1"/>
</dbReference>
<sequence length="287" mass="31227">MWKAVLSLIVAGLCVVSAQPKPDPRCIEKNCAAGTTCRIVKTCSPPSTSCVLEPQCLANPPKDGHRGVCIIGEPILVQKLDRLRDLTCGPSSPCPMGAYCNTDLMDTYAMCCMSDPVPPVRNWTCPANTYTDDDFCLDTCNNDGDCRHDAKCCEHGCNKECLHPPDICEIKKCPSNSYCQRKDFPRCSAPGECHSEGDCVPCPPVCEIFCQHGNVLDPNGCKSCLCKPPPPPSGGPPPPQYPSVQGGDRNTGSRPGLFWPGSRLYGSQRHWAAFIPPWLWAIMLLQN</sequence>
<keyword evidence="6" id="KW-1185">Reference proteome</keyword>
<keyword evidence="3" id="KW-0732">Signal</keyword>
<comment type="caution">
    <text evidence="5">The sequence shown here is derived from an EMBL/GenBank/DDBJ whole genome shotgun (WGS) entry which is preliminary data.</text>
</comment>
<dbReference type="OrthoDB" id="6039665at2759"/>
<dbReference type="InterPro" id="IPR008197">
    <property type="entry name" value="WAP_dom"/>
</dbReference>
<dbReference type="GO" id="GO:0005576">
    <property type="term" value="C:extracellular region"/>
    <property type="evidence" value="ECO:0007669"/>
    <property type="project" value="InterPro"/>
</dbReference>
<name>A0A433SRJ2_ELYCH</name>
<dbReference type="Gene3D" id="2.10.22.10">
    <property type="entry name" value="Antistasin, domain 1"/>
    <property type="match status" value="1"/>
</dbReference>
<feature type="signal peptide" evidence="3">
    <location>
        <begin position="1"/>
        <end position="18"/>
    </location>
</feature>
<dbReference type="PROSITE" id="PS51390">
    <property type="entry name" value="WAP"/>
    <property type="match status" value="1"/>
</dbReference>
<dbReference type="SMART" id="SM00217">
    <property type="entry name" value="WAP"/>
    <property type="match status" value="1"/>
</dbReference>
<dbReference type="GO" id="GO:0030414">
    <property type="term" value="F:peptidase inhibitor activity"/>
    <property type="evidence" value="ECO:0007669"/>
    <property type="project" value="InterPro"/>
</dbReference>
<dbReference type="EMBL" id="RQTK01001165">
    <property type="protein sequence ID" value="RUS71751.1"/>
    <property type="molecule type" value="Genomic_DNA"/>
</dbReference>
<dbReference type="AlphaFoldDB" id="A0A433SRJ2"/>
<protein>
    <recommendedName>
        <fullName evidence="4">WAP domain-containing protein</fullName>
    </recommendedName>
</protein>
<dbReference type="InterPro" id="IPR004094">
    <property type="entry name" value="Antistasin-like"/>
</dbReference>
<evidence type="ECO:0000256" key="3">
    <source>
        <dbReference type="SAM" id="SignalP"/>
    </source>
</evidence>
<keyword evidence="2" id="KW-0722">Serine protease inhibitor</keyword>
<dbReference type="SUPFAM" id="SSF57256">
    <property type="entry name" value="Elafin-like"/>
    <property type="match status" value="1"/>
</dbReference>
<evidence type="ECO:0000313" key="6">
    <source>
        <dbReference type="Proteomes" id="UP000271974"/>
    </source>
</evidence>
<proteinExistence type="predicted"/>
<evidence type="ECO:0000313" key="5">
    <source>
        <dbReference type="EMBL" id="RUS71751.1"/>
    </source>
</evidence>
<dbReference type="Pfam" id="PF02822">
    <property type="entry name" value="Antistasin"/>
    <property type="match status" value="1"/>
</dbReference>
<dbReference type="Gene3D" id="4.10.75.10">
    <property type="entry name" value="Elafin-like"/>
    <property type="match status" value="1"/>
</dbReference>
<keyword evidence="1" id="KW-0646">Protease inhibitor</keyword>
<reference evidence="5 6" key="1">
    <citation type="submission" date="2019-01" db="EMBL/GenBank/DDBJ databases">
        <title>A draft genome assembly of the solar-powered sea slug Elysia chlorotica.</title>
        <authorList>
            <person name="Cai H."/>
            <person name="Li Q."/>
            <person name="Fang X."/>
            <person name="Li J."/>
            <person name="Curtis N.E."/>
            <person name="Altenburger A."/>
            <person name="Shibata T."/>
            <person name="Feng M."/>
            <person name="Maeda T."/>
            <person name="Schwartz J.A."/>
            <person name="Shigenobu S."/>
            <person name="Lundholm N."/>
            <person name="Nishiyama T."/>
            <person name="Yang H."/>
            <person name="Hasebe M."/>
            <person name="Li S."/>
            <person name="Pierce S.K."/>
            <person name="Wang J."/>
        </authorList>
    </citation>
    <scope>NUCLEOTIDE SEQUENCE [LARGE SCALE GENOMIC DNA]</scope>
    <source>
        <strain evidence="5">EC2010</strain>
        <tissue evidence="5">Whole organism of an adult</tissue>
    </source>
</reference>
<dbReference type="Proteomes" id="UP000271974">
    <property type="component" value="Unassembled WGS sequence"/>
</dbReference>
<evidence type="ECO:0000259" key="4">
    <source>
        <dbReference type="PROSITE" id="PS51390"/>
    </source>
</evidence>
<evidence type="ECO:0000256" key="1">
    <source>
        <dbReference type="ARBA" id="ARBA00022690"/>
    </source>
</evidence>